<gene>
    <name evidence="2" type="primary">LOC114347100</name>
</gene>
<dbReference type="GO" id="GO:0046983">
    <property type="term" value="F:protein dimerization activity"/>
    <property type="evidence" value="ECO:0007669"/>
    <property type="project" value="InterPro"/>
</dbReference>
<dbReference type="InParanoid" id="A0A6P7HCX1"/>
<protein>
    <submittedName>
        <fullName evidence="2">Uncharacterized protein LOC114347100</fullName>
    </submittedName>
</protein>
<sequence length="134" mass="15394">MLQRIVELENPVRSVLGLLDDRLPLLEADEWILIKELCEVLTHFEEATKSVSGETYISASLVIVLQRGKKFRKINQTTPSSSRAIMEIQRYLEDYKKIPINANPLTFWKSNQLNFPYLSKLVRQKCCALATSVP</sequence>
<dbReference type="InterPro" id="IPR052717">
    <property type="entry name" value="Vacuolar_transposase_reg"/>
</dbReference>
<dbReference type="GO" id="GO:0005634">
    <property type="term" value="C:nucleus"/>
    <property type="evidence" value="ECO:0007669"/>
    <property type="project" value="TreeGrafter"/>
</dbReference>
<accession>A0A6P7HCX1</accession>
<proteinExistence type="predicted"/>
<dbReference type="AlphaFoldDB" id="A0A6P7HCX1"/>
<name>A0A6P7HCX1_DIAVI</name>
<dbReference type="InterPro" id="IPR008906">
    <property type="entry name" value="HATC_C_dom"/>
</dbReference>
<organism evidence="2">
    <name type="scientific">Diabrotica virgifera virgifera</name>
    <name type="common">western corn rootworm</name>
    <dbReference type="NCBI Taxonomy" id="50390"/>
    <lineage>
        <taxon>Eukaryota</taxon>
        <taxon>Metazoa</taxon>
        <taxon>Ecdysozoa</taxon>
        <taxon>Arthropoda</taxon>
        <taxon>Hexapoda</taxon>
        <taxon>Insecta</taxon>
        <taxon>Pterygota</taxon>
        <taxon>Neoptera</taxon>
        <taxon>Endopterygota</taxon>
        <taxon>Coleoptera</taxon>
        <taxon>Polyphaga</taxon>
        <taxon>Cucujiformia</taxon>
        <taxon>Chrysomeloidea</taxon>
        <taxon>Chrysomelidae</taxon>
        <taxon>Galerucinae</taxon>
        <taxon>Diabroticina</taxon>
        <taxon>Diabroticites</taxon>
        <taxon>Diabrotica</taxon>
    </lineage>
</organism>
<evidence type="ECO:0000259" key="1">
    <source>
        <dbReference type="Pfam" id="PF05699"/>
    </source>
</evidence>
<reference evidence="2" key="1">
    <citation type="submission" date="2025-08" db="UniProtKB">
        <authorList>
            <consortium name="RefSeq"/>
        </authorList>
    </citation>
    <scope>IDENTIFICATION</scope>
    <source>
        <tissue evidence="2">Whole insect</tissue>
    </source>
</reference>
<dbReference type="PANTHER" id="PTHR46169:SF15">
    <property type="entry name" value="INNER CENTROMERE PROTEIN A-LIKE ISOFORM X1-RELATED"/>
    <property type="match status" value="1"/>
</dbReference>
<dbReference type="PANTHER" id="PTHR46169">
    <property type="entry name" value="DNA REPLICATION-RELATED ELEMENT FACTOR, ISOFORM A"/>
    <property type="match status" value="1"/>
</dbReference>
<dbReference type="Pfam" id="PF05699">
    <property type="entry name" value="Dimer_Tnp_hAT"/>
    <property type="match status" value="1"/>
</dbReference>
<dbReference type="GO" id="GO:0006357">
    <property type="term" value="P:regulation of transcription by RNA polymerase II"/>
    <property type="evidence" value="ECO:0007669"/>
    <property type="project" value="TreeGrafter"/>
</dbReference>
<evidence type="ECO:0000313" key="2">
    <source>
        <dbReference type="RefSeq" id="XP_028153635.1"/>
    </source>
</evidence>
<dbReference type="InterPro" id="IPR012337">
    <property type="entry name" value="RNaseH-like_sf"/>
</dbReference>
<dbReference type="SUPFAM" id="SSF53098">
    <property type="entry name" value="Ribonuclease H-like"/>
    <property type="match status" value="1"/>
</dbReference>
<dbReference type="RefSeq" id="XP_028153635.1">
    <property type="nucleotide sequence ID" value="XM_028297834.1"/>
</dbReference>
<feature type="domain" description="HAT C-terminal dimerisation" evidence="1">
    <location>
        <begin position="87"/>
        <end position="133"/>
    </location>
</feature>